<accession>A0AA89I108</accession>
<name>A0AA89I108_9LACO</name>
<feature type="transmembrane region" description="Helical" evidence="1">
    <location>
        <begin position="252"/>
        <end position="275"/>
    </location>
</feature>
<feature type="transmembrane region" description="Helical" evidence="1">
    <location>
        <begin position="168"/>
        <end position="193"/>
    </location>
</feature>
<feature type="transmembrane region" description="Helical" evidence="1">
    <location>
        <begin position="101"/>
        <end position="117"/>
    </location>
</feature>
<dbReference type="AlphaFoldDB" id="A0AA89I108"/>
<keyword evidence="1" id="KW-0812">Transmembrane</keyword>
<dbReference type="EMBL" id="AYZB01000058">
    <property type="protein sequence ID" value="KRM20956.1"/>
    <property type="molecule type" value="Genomic_DNA"/>
</dbReference>
<evidence type="ECO:0000256" key="1">
    <source>
        <dbReference type="SAM" id="Phobius"/>
    </source>
</evidence>
<gene>
    <name evidence="2" type="ORF">FC90_GL001488</name>
</gene>
<evidence type="ECO:0000313" key="3">
    <source>
        <dbReference type="Proteomes" id="UP000050823"/>
    </source>
</evidence>
<evidence type="ECO:0000313" key="2">
    <source>
        <dbReference type="EMBL" id="KRM20956.1"/>
    </source>
</evidence>
<reference evidence="2 3" key="1">
    <citation type="journal article" date="2015" name="Genome Announc.">
        <title>Expanding the biotechnology potential of lactobacilli through comparative genomics of 213 strains and associated genera.</title>
        <authorList>
            <person name="Sun Z."/>
            <person name="Harris H.M."/>
            <person name="McCann A."/>
            <person name="Guo C."/>
            <person name="Argimon S."/>
            <person name="Zhang W."/>
            <person name="Yang X."/>
            <person name="Jeffery I.B."/>
            <person name="Cooney J.C."/>
            <person name="Kagawa T.F."/>
            <person name="Liu W."/>
            <person name="Song Y."/>
            <person name="Salvetti E."/>
            <person name="Wrobel A."/>
            <person name="Rasinkangas P."/>
            <person name="Parkhill J."/>
            <person name="Rea M.C."/>
            <person name="O'Sullivan O."/>
            <person name="Ritari J."/>
            <person name="Douillard F.P."/>
            <person name="Paul Ross R."/>
            <person name="Yang R."/>
            <person name="Briner A.E."/>
            <person name="Felis G.E."/>
            <person name="de Vos W.M."/>
            <person name="Barrangou R."/>
            <person name="Klaenhammer T.R."/>
            <person name="Caufield P.W."/>
            <person name="Cui Y."/>
            <person name="Zhang H."/>
            <person name="O'Toole P.W."/>
        </authorList>
    </citation>
    <scope>NUCLEOTIDE SEQUENCE [LARGE SCALE GENOMIC DNA]</scope>
    <source>
        <strain evidence="2 3">DSM 20719</strain>
    </source>
</reference>
<organism evidence="2 3">
    <name type="scientific">Latilactobacillus graminis DSM 20719</name>
    <dbReference type="NCBI Taxonomy" id="1423752"/>
    <lineage>
        <taxon>Bacteria</taxon>
        <taxon>Bacillati</taxon>
        <taxon>Bacillota</taxon>
        <taxon>Bacilli</taxon>
        <taxon>Lactobacillales</taxon>
        <taxon>Lactobacillaceae</taxon>
        <taxon>Latilactobacillus</taxon>
    </lineage>
</organism>
<feature type="transmembrane region" description="Helical" evidence="1">
    <location>
        <begin position="7"/>
        <end position="23"/>
    </location>
</feature>
<feature type="transmembrane region" description="Helical" evidence="1">
    <location>
        <begin position="205"/>
        <end position="221"/>
    </location>
</feature>
<dbReference type="Proteomes" id="UP000050823">
    <property type="component" value="Unassembled WGS sequence"/>
</dbReference>
<feature type="transmembrane region" description="Helical" evidence="1">
    <location>
        <begin position="67"/>
        <end position="86"/>
    </location>
</feature>
<feature type="transmembrane region" description="Helical" evidence="1">
    <location>
        <begin position="337"/>
        <end position="362"/>
    </location>
</feature>
<keyword evidence="1" id="KW-0472">Membrane</keyword>
<feature type="transmembrane region" description="Helical" evidence="1">
    <location>
        <begin position="227"/>
        <end position="245"/>
    </location>
</feature>
<comment type="caution">
    <text evidence="2">The sequence shown here is derived from an EMBL/GenBank/DDBJ whole genome shotgun (WGS) entry which is preliminary data.</text>
</comment>
<keyword evidence="1" id="KW-1133">Transmembrane helix</keyword>
<feature type="transmembrane region" description="Helical" evidence="1">
    <location>
        <begin position="35"/>
        <end position="55"/>
    </location>
</feature>
<proteinExistence type="predicted"/>
<sequence>MKVINRITITIIILLQVSFFSIIETTPRMFLLNSTVYKTLTIFLVICLLICNIIFNFDRLNKPRRYHFMLFIVVSIMTYLLVLWGSQGAYQQSVIVTLKNSYIYFMFVLYLLLVFFFNDELDTNFLLQVIKYTGAIYSVMLIVQAALFNRGTTFLDLGTYGLNPIYDSFGPIFHFIRIANAADFISFAMLMTGIDTLLCRDKKRILINSGLLLVNYLYIVFVSGTRMYMIADTLIFLALIVIMAVKKYKGLIFGLLTVITVSGFMGIPLLINSFIGGKRKLSFDMRLGEIQYYADKVLHNGWFGLGFPDSKRYDQLLHGPANSHVLMANANYFIEDVGILGIVVVFGVLGLIGLIYFGYLLITAFIQAHGRYKQAILLIILYLASTVATLSLLDPQRIFYLFFIIYLIEYLTNHVLSKDLEEIQ</sequence>
<feature type="transmembrane region" description="Helical" evidence="1">
    <location>
        <begin position="374"/>
        <end position="392"/>
    </location>
</feature>
<feature type="transmembrane region" description="Helical" evidence="1">
    <location>
        <begin position="129"/>
        <end position="148"/>
    </location>
</feature>
<protein>
    <submittedName>
        <fullName evidence="2">Membrane protein</fullName>
    </submittedName>
</protein>
<feature type="transmembrane region" description="Helical" evidence="1">
    <location>
        <begin position="398"/>
        <end position="416"/>
    </location>
</feature>